<keyword evidence="6 7" id="KW-0472">Membrane</keyword>
<feature type="domain" description="ABC transmembrane type-1" evidence="9">
    <location>
        <begin position="238"/>
        <end position="333"/>
    </location>
</feature>
<dbReference type="InterPro" id="IPR039421">
    <property type="entry name" value="Type_1_exporter"/>
</dbReference>
<dbReference type="GO" id="GO:0140359">
    <property type="term" value="F:ABC-type transporter activity"/>
    <property type="evidence" value="ECO:0007669"/>
    <property type="project" value="InterPro"/>
</dbReference>
<dbReference type="EMBL" id="SMBP01000010">
    <property type="protein sequence ID" value="TCU59200.1"/>
    <property type="molecule type" value="Genomic_DNA"/>
</dbReference>
<feature type="transmembrane region" description="Helical" evidence="7">
    <location>
        <begin position="62"/>
        <end position="83"/>
    </location>
</feature>
<name>A0A4R3TCF4_9FIRM</name>
<dbReference type="GO" id="GO:0034040">
    <property type="term" value="F:ATPase-coupled lipid transmembrane transporter activity"/>
    <property type="evidence" value="ECO:0007669"/>
    <property type="project" value="TreeGrafter"/>
</dbReference>
<dbReference type="InterPro" id="IPR036640">
    <property type="entry name" value="ABC1_TM_sf"/>
</dbReference>
<dbReference type="SUPFAM" id="SSF52540">
    <property type="entry name" value="P-loop containing nucleoside triphosphate hydrolases"/>
    <property type="match status" value="1"/>
</dbReference>
<keyword evidence="4 10" id="KW-0067">ATP-binding</keyword>
<gene>
    <name evidence="10" type="ORF">EDD61_1107</name>
</gene>
<dbReference type="InterPro" id="IPR003593">
    <property type="entry name" value="AAA+_ATPase"/>
</dbReference>
<accession>A0A4R3TCF4</accession>
<dbReference type="InterPro" id="IPR017871">
    <property type="entry name" value="ABC_transporter-like_CS"/>
</dbReference>
<evidence type="ECO:0000256" key="4">
    <source>
        <dbReference type="ARBA" id="ARBA00022840"/>
    </source>
</evidence>
<dbReference type="CDD" id="cd03228">
    <property type="entry name" value="ABCC_MRP_Like"/>
    <property type="match status" value="1"/>
</dbReference>
<evidence type="ECO:0000256" key="6">
    <source>
        <dbReference type="ARBA" id="ARBA00023136"/>
    </source>
</evidence>
<dbReference type="PANTHER" id="PTHR24221">
    <property type="entry name" value="ATP-BINDING CASSETTE SUB-FAMILY B"/>
    <property type="match status" value="1"/>
</dbReference>
<evidence type="ECO:0000256" key="1">
    <source>
        <dbReference type="ARBA" id="ARBA00004651"/>
    </source>
</evidence>
<keyword evidence="2 7" id="KW-0812">Transmembrane</keyword>
<dbReference type="Pfam" id="PF00005">
    <property type="entry name" value="ABC_tran"/>
    <property type="match status" value="1"/>
</dbReference>
<feature type="transmembrane region" description="Helical" evidence="7">
    <location>
        <begin position="275"/>
        <end position="293"/>
    </location>
</feature>
<dbReference type="InterPro" id="IPR027417">
    <property type="entry name" value="P-loop_NTPase"/>
</dbReference>
<dbReference type="PROSITE" id="PS00211">
    <property type="entry name" value="ABC_TRANSPORTER_1"/>
    <property type="match status" value="1"/>
</dbReference>
<comment type="subcellular location">
    <subcellularLocation>
        <location evidence="1">Cell membrane</location>
        <topology evidence="1">Multi-pass membrane protein</topology>
    </subcellularLocation>
</comment>
<protein>
    <submittedName>
        <fullName evidence="10">ATP-binding cassette subfamily B protein</fullName>
    </submittedName>
</protein>
<organism evidence="10 11">
    <name type="scientific">Longicatena caecimuris</name>
    <dbReference type="NCBI Taxonomy" id="1796635"/>
    <lineage>
        <taxon>Bacteria</taxon>
        <taxon>Bacillati</taxon>
        <taxon>Bacillota</taxon>
        <taxon>Erysipelotrichia</taxon>
        <taxon>Erysipelotrichales</taxon>
        <taxon>Erysipelotrichaceae</taxon>
        <taxon>Longicatena</taxon>
    </lineage>
</organism>
<dbReference type="GO" id="GO:0005524">
    <property type="term" value="F:ATP binding"/>
    <property type="evidence" value="ECO:0007669"/>
    <property type="project" value="UniProtKB-KW"/>
</dbReference>
<dbReference type="GO" id="GO:0005886">
    <property type="term" value="C:plasma membrane"/>
    <property type="evidence" value="ECO:0007669"/>
    <property type="project" value="UniProtKB-SubCell"/>
</dbReference>
<evidence type="ECO:0000256" key="7">
    <source>
        <dbReference type="SAM" id="Phobius"/>
    </source>
</evidence>
<keyword evidence="11" id="KW-1185">Reference proteome</keyword>
<dbReference type="RefSeq" id="WP_132224807.1">
    <property type="nucleotide sequence ID" value="NZ_JANKBG010000010.1"/>
</dbReference>
<evidence type="ECO:0000313" key="11">
    <source>
        <dbReference type="Proteomes" id="UP000295773"/>
    </source>
</evidence>
<feature type="transmembrane region" description="Helical" evidence="7">
    <location>
        <begin position="174"/>
        <end position="199"/>
    </location>
</feature>
<evidence type="ECO:0000259" key="9">
    <source>
        <dbReference type="PROSITE" id="PS50929"/>
    </source>
</evidence>
<dbReference type="PANTHER" id="PTHR24221:SF646">
    <property type="entry name" value="HAEMOLYSIN SECRETION ATP-BINDING PROTEIN"/>
    <property type="match status" value="1"/>
</dbReference>
<feature type="domain" description="ABC transporter" evidence="8">
    <location>
        <begin position="368"/>
        <end position="605"/>
    </location>
</feature>
<dbReference type="InterPro" id="IPR003439">
    <property type="entry name" value="ABC_transporter-like_ATP-bd"/>
</dbReference>
<feature type="transmembrane region" description="Helical" evidence="7">
    <location>
        <begin position="150"/>
        <end position="168"/>
    </location>
</feature>
<dbReference type="AlphaFoldDB" id="A0A4R3TCF4"/>
<dbReference type="Gene3D" id="1.20.1560.10">
    <property type="entry name" value="ABC transporter type 1, transmembrane domain"/>
    <property type="match status" value="1"/>
</dbReference>
<dbReference type="SUPFAM" id="SSF90123">
    <property type="entry name" value="ABC transporter transmembrane region"/>
    <property type="match status" value="1"/>
</dbReference>
<dbReference type="GO" id="GO:0016887">
    <property type="term" value="F:ATP hydrolysis activity"/>
    <property type="evidence" value="ECO:0007669"/>
    <property type="project" value="InterPro"/>
</dbReference>
<evidence type="ECO:0000256" key="5">
    <source>
        <dbReference type="ARBA" id="ARBA00022989"/>
    </source>
</evidence>
<evidence type="ECO:0000259" key="8">
    <source>
        <dbReference type="PROSITE" id="PS50893"/>
    </source>
</evidence>
<sequence>MKKLYQMHKQGFQLLRFIYRLDHSALPIFLLRHTMEAVSPYLQILFSAIIIDALLQRHWEKAGYTILIMLIVNLLFGLLLDYVKSKSQVRSMSVHRQFNAMICLKTIDLDYATFADKEGLEAFSQADAAMAIHGGFGLLLEIYTEMVQHLLSVSIAIVLLLELCQKYGQRMPGVLGFFLTPVGSLCTLCVLFISLLLLYGKSAEYVNKNNLQIFEHDMSVHQEMQYFDSYAFHADKGKDVRIYRMQPMLLQAWNALCERLNQSLRKEWQYTRRSTLFYVFINHIVMLLSYIFATLKFFSHAISIGEFTKYSSAIAKLNEALRSLVENNGQLRTMIGYLSYYSEYMKKENKLDTGTLPVEKRLDNEFEIAFHNVSFAYPNTNTYVLKNVSLTLNLKQKIALVGPNGAGKSTFIKLLCRLYDVSEGSITLNGIDIRKYDYQEYLNLFAAVFQDFTLFEFPVGENVACEQQYDETRVWQVLQQAGVRKRVERMKDGLATPMFYREKDGEDVSGGEAQKIAIARALYKDAPFVILDEPTSALDPISEYEIYTHFHDMVKNKTSIYISHRMSSCRFCDDILVFDHGQLLQRGTHEELMKDTKQVYAKMWKAQAKYYV</sequence>
<dbReference type="InterPro" id="IPR011527">
    <property type="entry name" value="ABC1_TM_dom"/>
</dbReference>
<dbReference type="SMART" id="SM00382">
    <property type="entry name" value="AAA"/>
    <property type="match status" value="1"/>
</dbReference>
<evidence type="ECO:0000256" key="3">
    <source>
        <dbReference type="ARBA" id="ARBA00022741"/>
    </source>
</evidence>
<feature type="transmembrane region" description="Helical" evidence="7">
    <location>
        <begin position="38"/>
        <end position="56"/>
    </location>
</feature>
<dbReference type="PROSITE" id="PS50893">
    <property type="entry name" value="ABC_TRANSPORTER_2"/>
    <property type="match status" value="1"/>
</dbReference>
<evidence type="ECO:0000313" key="10">
    <source>
        <dbReference type="EMBL" id="TCU59200.1"/>
    </source>
</evidence>
<keyword evidence="3" id="KW-0547">Nucleotide-binding</keyword>
<dbReference type="PROSITE" id="PS50929">
    <property type="entry name" value="ABC_TM1F"/>
    <property type="match status" value="1"/>
</dbReference>
<keyword evidence="5 7" id="KW-1133">Transmembrane helix</keyword>
<proteinExistence type="predicted"/>
<dbReference type="Gene3D" id="3.40.50.300">
    <property type="entry name" value="P-loop containing nucleotide triphosphate hydrolases"/>
    <property type="match status" value="1"/>
</dbReference>
<dbReference type="Proteomes" id="UP000295773">
    <property type="component" value="Unassembled WGS sequence"/>
</dbReference>
<evidence type="ECO:0000256" key="2">
    <source>
        <dbReference type="ARBA" id="ARBA00022692"/>
    </source>
</evidence>
<reference evidence="10 11" key="1">
    <citation type="submission" date="2019-03" db="EMBL/GenBank/DDBJ databases">
        <title>Genomic Encyclopedia of Type Strains, Phase IV (KMG-IV): sequencing the most valuable type-strain genomes for metagenomic binning, comparative biology and taxonomic classification.</title>
        <authorList>
            <person name="Goeker M."/>
        </authorList>
    </citation>
    <scope>NUCLEOTIDE SEQUENCE [LARGE SCALE GENOMIC DNA]</scope>
    <source>
        <strain evidence="10 11">DSM 29481</strain>
    </source>
</reference>
<comment type="caution">
    <text evidence="10">The sequence shown here is derived from an EMBL/GenBank/DDBJ whole genome shotgun (WGS) entry which is preliminary data.</text>
</comment>